<dbReference type="CDD" id="cd00093">
    <property type="entry name" value="HTH_XRE"/>
    <property type="match status" value="1"/>
</dbReference>
<dbReference type="InterPro" id="IPR000600">
    <property type="entry name" value="ROK"/>
</dbReference>
<organism evidence="4 5">
    <name type="scientific">Paractinoplanes durhamensis</name>
    <dbReference type="NCBI Taxonomy" id="113563"/>
    <lineage>
        <taxon>Bacteria</taxon>
        <taxon>Bacillati</taxon>
        <taxon>Actinomycetota</taxon>
        <taxon>Actinomycetes</taxon>
        <taxon>Micromonosporales</taxon>
        <taxon>Micromonosporaceae</taxon>
        <taxon>Paractinoplanes</taxon>
    </lineage>
</organism>
<proteinExistence type="inferred from homology"/>
<name>A0ABQ3ZBN9_9ACTN</name>
<dbReference type="PROSITE" id="PS50943">
    <property type="entry name" value="HTH_CROC1"/>
    <property type="match status" value="1"/>
</dbReference>
<dbReference type="PANTHER" id="PTHR18964">
    <property type="entry name" value="ROK (REPRESSOR, ORF, KINASE) FAMILY"/>
    <property type="match status" value="1"/>
</dbReference>
<dbReference type="Gene3D" id="1.10.10.10">
    <property type="entry name" value="Winged helix-like DNA-binding domain superfamily/Winged helix DNA-binding domain"/>
    <property type="match status" value="1"/>
</dbReference>
<dbReference type="EMBL" id="BOML01000075">
    <property type="protein sequence ID" value="GIE07230.1"/>
    <property type="molecule type" value="Genomic_DNA"/>
</dbReference>
<reference evidence="4 5" key="1">
    <citation type="submission" date="2021-01" db="EMBL/GenBank/DDBJ databases">
        <title>Whole genome shotgun sequence of Actinoplanes durhamensis NBRC 14914.</title>
        <authorList>
            <person name="Komaki H."/>
            <person name="Tamura T."/>
        </authorList>
    </citation>
    <scope>NUCLEOTIDE SEQUENCE [LARGE SCALE GENOMIC DNA]</scope>
    <source>
        <strain evidence="4 5">NBRC 14914</strain>
    </source>
</reference>
<evidence type="ECO:0000259" key="3">
    <source>
        <dbReference type="PROSITE" id="PS50943"/>
    </source>
</evidence>
<dbReference type="InterPro" id="IPR036390">
    <property type="entry name" value="WH_DNA-bd_sf"/>
</dbReference>
<feature type="compositionally biased region" description="Basic residues" evidence="2">
    <location>
        <begin position="547"/>
        <end position="556"/>
    </location>
</feature>
<dbReference type="PANTHER" id="PTHR18964:SF149">
    <property type="entry name" value="BIFUNCTIONAL UDP-N-ACETYLGLUCOSAMINE 2-EPIMERASE_N-ACETYLMANNOSAMINE KINASE"/>
    <property type="match status" value="1"/>
</dbReference>
<evidence type="ECO:0000256" key="2">
    <source>
        <dbReference type="SAM" id="MobiDB-lite"/>
    </source>
</evidence>
<keyword evidence="5" id="KW-1185">Reference proteome</keyword>
<dbReference type="SUPFAM" id="SSF46785">
    <property type="entry name" value="Winged helix' DNA-binding domain"/>
    <property type="match status" value="1"/>
</dbReference>
<comment type="similarity">
    <text evidence="1">Belongs to the ROK (NagC/XylR) family.</text>
</comment>
<dbReference type="InterPro" id="IPR001387">
    <property type="entry name" value="Cro/C1-type_HTH"/>
</dbReference>
<evidence type="ECO:0000313" key="5">
    <source>
        <dbReference type="Proteomes" id="UP000637628"/>
    </source>
</evidence>
<gene>
    <name evidence="4" type="ORF">Adu01nite_85800</name>
</gene>
<feature type="region of interest" description="Disordered" evidence="2">
    <location>
        <begin position="479"/>
        <end position="519"/>
    </location>
</feature>
<dbReference type="Pfam" id="PF13412">
    <property type="entry name" value="HTH_24"/>
    <property type="match status" value="1"/>
</dbReference>
<dbReference type="InterPro" id="IPR036388">
    <property type="entry name" value="WH-like_DNA-bd_sf"/>
</dbReference>
<dbReference type="Gene3D" id="3.30.420.40">
    <property type="match status" value="2"/>
</dbReference>
<protein>
    <recommendedName>
        <fullName evidence="3">HTH cro/C1-type domain-containing protein</fullName>
    </recommendedName>
</protein>
<feature type="compositionally biased region" description="Basic and acidic residues" evidence="2">
    <location>
        <begin position="567"/>
        <end position="582"/>
    </location>
</feature>
<dbReference type="InterPro" id="IPR043129">
    <property type="entry name" value="ATPase_NBD"/>
</dbReference>
<dbReference type="Proteomes" id="UP000637628">
    <property type="component" value="Unassembled WGS sequence"/>
</dbReference>
<feature type="domain" description="HTH cro/C1-type" evidence="3">
    <location>
        <begin position="32"/>
        <end position="60"/>
    </location>
</feature>
<comment type="caution">
    <text evidence="4">The sequence shown here is derived from an EMBL/GenBank/DDBJ whole genome shotgun (WGS) entry which is preliminary data.</text>
</comment>
<dbReference type="InterPro" id="IPR049874">
    <property type="entry name" value="ROK_cs"/>
</dbReference>
<dbReference type="PROSITE" id="PS01125">
    <property type="entry name" value="ROK"/>
    <property type="match status" value="1"/>
</dbReference>
<dbReference type="SUPFAM" id="SSF53067">
    <property type="entry name" value="Actin-like ATPase domain"/>
    <property type="match status" value="1"/>
</dbReference>
<evidence type="ECO:0000313" key="4">
    <source>
        <dbReference type="EMBL" id="GIE07230.1"/>
    </source>
</evidence>
<evidence type="ECO:0000256" key="1">
    <source>
        <dbReference type="ARBA" id="ARBA00006479"/>
    </source>
</evidence>
<accession>A0ABQ3ZBN9</accession>
<dbReference type="Pfam" id="PF00480">
    <property type="entry name" value="ROK"/>
    <property type="match status" value="1"/>
</dbReference>
<sequence length="582" mass="60242">MTEKFRPAYGGRMSGSLGVHALVRRAHEERVLAILRERGGLSRAQIAARSGLSRTTLSEITGDLLSRGAIVVVNTDAPRRAGSGRPAELLALDPRSGQFLGVDLGHTRVRVAVADAAHEIIASEVTPYPADSAWPQRLATGVALIERVARERGITLAALQGIGVGVAGPYPAGAARADVQAAFAERFAAPIVVDNNTRFAALAEASLSEARDVLYIRLADGIGGGLVVGGRLVAGAGGMAGEFGHVKADPSGGLCRCGKRGCLETVAAVGPALAAAGVRDLDELTARRDEPRVRAAMDRVADAVGRVLASAALILDPEQIVIGGPLAAAAPGIVTRVATAVAAELVAVRPGPPPASAGSDESGAARSSTLRSASGRGGAGFLEAGVSGTAQAPVSRKLGSDCAGDARFPGNWGLTARGTPRFPGNWGLTARGTPRFPGNWGLTARGTPRFPGNWGLTARRTPRFQGFWVSRSLNRRARAANGCQRGAGRSFGPRGSATTTAPAGRSPPVFGNRSATDGSLSARPCPHFCRYCGLPGASGPRDLHQPGQRRRRRHLPRPGGHQGQGREVVRLRHHEPDLQQSG</sequence>
<feature type="region of interest" description="Disordered" evidence="2">
    <location>
        <begin position="537"/>
        <end position="582"/>
    </location>
</feature>
<feature type="region of interest" description="Disordered" evidence="2">
    <location>
        <begin position="349"/>
        <end position="373"/>
    </location>
</feature>